<gene>
    <name evidence="1" type="ORF">QRB35_25030</name>
</gene>
<dbReference type="Proteomes" id="UP001529272">
    <property type="component" value="Unassembled WGS sequence"/>
</dbReference>
<reference evidence="1 2" key="1">
    <citation type="submission" date="2023-06" db="EMBL/GenBank/DDBJ databases">
        <title>Itaconate inhibition of nontuberculous mycobacteria.</title>
        <authorList>
            <person name="Breen P."/>
            <person name="Zimbric M."/>
            <person name="Caverly L."/>
        </authorList>
    </citation>
    <scope>NUCLEOTIDE SEQUENCE [LARGE SCALE GENOMIC DNA]</scope>
    <source>
        <strain evidence="1 2">FLAC1071</strain>
    </source>
</reference>
<reference evidence="2" key="2">
    <citation type="submission" date="2023-06" db="EMBL/GenBank/DDBJ databases">
        <title>Itaconate inhibition of nontuberculous mycobacteria.</title>
        <authorList>
            <person name="Spilker T."/>
        </authorList>
    </citation>
    <scope>NUCLEOTIDE SEQUENCE [LARGE SCALE GENOMIC DNA]</scope>
    <source>
        <strain evidence="2">FLAC1071</strain>
    </source>
</reference>
<dbReference type="EMBL" id="JASZZX010000033">
    <property type="protein sequence ID" value="MDM3929249.1"/>
    <property type="molecule type" value="Genomic_DNA"/>
</dbReference>
<evidence type="ECO:0000313" key="1">
    <source>
        <dbReference type="EMBL" id="MDM3929249.1"/>
    </source>
</evidence>
<proteinExistence type="predicted"/>
<evidence type="ECO:0000313" key="2">
    <source>
        <dbReference type="Proteomes" id="UP001529272"/>
    </source>
</evidence>
<protein>
    <submittedName>
        <fullName evidence="1">Uncharacterized protein</fullName>
    </submittedName>
</protein>
<comment type="caution">
    <text evidence="1">The sequence shown here is derived from an EMBL/GenBank/DDBJ whole genome shotgun (WGS) entry which is preliminary data.</text>
</comment>
<accession>A0ABT7P7L0</accession>
<organism evidence="1 2">
    <name type="scientific">Mycobacterium intracellulare subsp. chimaera</name>
    <dbReference type="NCBI Taxonomy" id="222805"/>
    <lineage>
        <taxon>Bacteria</taxon>
        <taxon>Bacillati</taxon>
        <taxon>Actinomycetota</taxon>
        <taxon>Actinomycetes</taxon>
        <taxon>Mycobacteriales</taxon>
        <taxon>Mycobacteriaceae</taxon>
        <taxon>Mycobacterium</taxon>
        <taxon>Mycobacterium avium complex (MAC)</taxon>
    </lineage>
</organism>
<sequence length="50" mass="5687">MYRIVFRGGDYIDSPEMPVLSENMWAVINVEILDGGDAYQALLNTLQPDR</sequence>
<name>A0ABT7P7L0_MYCIT</name>
<keyword evidence="2" id="KW-1185">Reference proteome</keyword>